<dbReference type="RefSeq" id="WP_186740001.1">
    <property type="nucleotide sequence ID" value="NZ_VFIA01000035.1"/>
</dbReference>
<keyword evidence="1" id="KW-0472">Membrane</keyword>
<reference evidence="2 3" key="1">
    <citation type="submission" date="2019-06" db="EMBL/GenBank/DDBJ databases">
        <title>Spirosoma utsteinense sp. nov. isolated from Antarctic ice-free soils.</title>
        <authorList>
            <person name="Tahon G."/>
        </authorList>
    </citation>
    <scope>NUCLEOTIDE SEQUENCE [LARGE SCALE GENOMIC DNA]</scope>
    <source>
        <strain evidence="2 3">LMG 31447</strain>
    </source>
</reference>
<organism evidence="2 3">
    <name type="scientific">Spirosoma utsteinense</name>
    <dbReference type="NCBI Taxonomy" id="2585773"/>
    <lineage>
        <taxon>Bacteria</taxon>
        <taxon>Pseudomonadati</taxon>
        <taxon>Bacteroidota</taxon>
        <taxon>Cytophagia</taxon>
        <taxon>Cytophagales</taxon>
        <taxon>Cytophagaceae</taxon>
        <taxon>Spirosoma</taxon>
    </lineage>
</organism>
<feature type="transmembrane region" description="Helical" evidence="1">
    <location>
        <begin position="46"/>
        <end position="70"/>
    </location>
</feature>
<evidence type="ECO:0000256" key="1">
    <source>
        <dbReference type="SAM" id="Phobius"/>
    </source>
</evidence>
<accession>A0ABR6WDL1</accession>
<evidence type="ECO:0000313" key="2">
    <source>
        <dbReference type="EMBL" id="MBC3794007.1"/>
    </source>
</evidence>
<protein>
    <submittedName>
        <fullName evidence="2">Membrane protein</fullName>
    </submittedName>
</protein>
<feature type="transmembrane region" description="Helical" evidence="1">
    <location>
        <begin position="82"/>
        <end position="102"/>
    </location>
</feature>
<evidence type="ECO:0000313" key="3">
    <source>
        <dbReference type="Proteomes" id="UP000700732"/>
    </source>
</evidence>
<name>A0ABR6WDL1_9BACT</name>
<gene>
    <name evidence="2" type="ORF">FH603_4534</name>
</gene>
<keyword evidence="1" id="KW-1133">Transmembrane helix</keyword>
<dbReference type="InterPro" id="IPR013901">
    <property type="entry name" value="Anthrone_oxy"/>
</dbReference>
<keyword evidence="3" id="KW-1185">Reference proteome</keyword>
<dbReference type="Proteomes" id="UP000700732">
    <property type="component" value="Unassembled WGS sequence"/>
</dbReference>
<proteinExistence type="predicted"/>
<keyword evidence="1" id="KW-0812">Transmembrane</keyword>
<dbReference type="Pfam" id="PF08592">
    <property type="entry name" value="Anthrone_oxy"/>
    <property type="match status" value="1"/>
</dbReference>
<feature type="transmembrane region" description="Helical" evidence="1">
    <location>
        <begin position="139"/>
        <end position="158"/>
    </location>
</feature>
<sequence>MQILVLTATAMTTALITGLFYAYSCSVNPGLHQLPDWAYLAAMQSINRAILNPTFFLSFIGTLVLLPICTWMHYSQPISVRFWLLLLASVLYAIGVVGVTVAGNVPLNEGLDAVSLGKASPDELKACRLAFEQPWNRLHAIRTITCVVTLLLVVATCLSRGETTESATVGPGRVRLP</sequence>
<comment type="caution">
    <text evidence="2">The sequence shown here is derived from an EMBL/GenBank/DDBJ whole genome shotgun (WGS) entry which is preliminary data.</text>
</comment>
<dbReference type="EMBL" id="VFIA01000035">
    <property type="protein sequence ID" value="MBC3794007.1"/>
    <property type="molecule type" value="Genomic_DNA"/>
</dbReference>